<accession>A0AAE9CBK2</accession>
<evidence type="ECO:0000313" key="2">
    <source>
        <dbReference type="Proteomes" id="UP000827755"/>
    </source>
</evidence>
<reference evidence="1" key="1">
    <citation type="submission" date="2021-10" db="EMBL/GenBank/DDBJ databases">
        <authorList>
            <person name="Larson W."/>
            <person name="Thurgood T.L."/>
            <person name="Rodriguez A."/>
            <person name="Sharma R."/>
            <person name="Kruger J."/>
            <person name="Davis K."/>
            <person name="Findley J."/>
            <person name="Grose J.H."/>
        </authorList>
    </citation>
    <scope>NUCLEOTIDE SEQUENCE</scope>
</reference>
<name>A0AAE9CBK2_9CAUD</name>
<sequence>MNTNTKVYGLKASTMSLYSNMVKCGFSWDVAVRDLKELYEHNKNFAESLK</sequence>
<dbReference type="Proteomes" id="UP000827755">
    <property type="component" value="Segment"/>
</dbReference>
<gene>
    <name evidence="1" type="ORF">LILPAPAWES_1</name>
</gene>
<protein>
    <submittedName>
        <fullName evidence="1">Uncharacterized protein</fullName>
    </submittedName>
</protein>
<dbReference type="EMBL" id="OK499982">
    <property type="protein sequence ID" value="UGO47532.1"/>
    <property type="molecule type" value="Genomic_DNA"/>
</dbReference>
<keyword evidence="2" id="KW-1185">Reference proteome</keyword>
<proteinExistence type="predicted"/>
<organism evidence="1 2">
    <name type="scientific">Morganella phage vB_MmoP_Lilpapawes</name>
    <dbReference type="NCBI Taxonomy" id="2894803"/>
    <lineage>
        <taxon>Viruses</taxon>
        <taxon>Duplodnaviria</taxon>
        <taxon>Heunggongvirae</taxon>
        <taxon>Uroviricota</taxon>
        <taxon>Caudoviricetes</taxon>
        <taxon>Autographivirales</taxon>
        <taxon>Autotranscriptaviridae</taxon>
        <taxon>Studiervirinae</taxon>
        <taxon>Minipunavirus</taxon>
        <taxon>Minipunavirus lilpapawes</taxon>
    </lineage>
</organism>
<evidence type="ECO:0000313" key="1">
    <source>
        <dbReference type="EMBL" id="UGO47532.1"/>
    </source>
</evidence>